<dbReference type="GeneID" id="106472406"/>
<dbReference type="PANTHER" id="PTHR10361">
    <property type="entry name" value="SODIUM-BILE ACID COTRANSPORTER"/>
    <property type="match status" value="1"/>
</dbReference>
<feature type="transmembrane region" description="Helical" evidence="7">
    <location>
        <begin position="166"/>
        <end position="188"/>
    </location>
</feature>
<evidence type="ECO:0000313" key="9">
    <source>
        <dbReference type="RefSeq" id="XP_013788508.2"/>
    </source>
</evidence>
<keyword evidence="3 7" id="KW-0812">Transmembrane</keyword>
<feature type="transmembrane region" description="Helical" evidence="7">
    <location>
        <begin position="232"/>
        <end position="253"/>
    </location>
</feature>
<evidence type="ECO:0000256" key="1">
    <source>
        <dbReference type="ARBA" id="ARBA00004141"/>
    </source>
</evidence>
<reference evidence="9" key="1">
    <citation type="submission" date="2025-08" db="UniProtKB">
        <authorList>
            <consortium name="RefSeq"/>
        </authorList>
    </citation>
    <scope>IDENTIFICATION</scope>
    <source>
        <tissue evidence="9">Muscle</tissue>
    </source>
</reference>
<name>A0ABM1BTS8_LIMPO</name>
<keyword evidence="6 7" id="KW-0472">Membrane</keyword>
<keyword evidence="4" id="KW-0813">Transport</keyword>
<keyword evidence="8" id="KW-1185">Reference proteome</keyword>
<feature type="transmembrane region" description="Helical" evidence="7">
    <location>
        <begin position="70"/>
        <end position="92"/>
    </location>
</feature>
<evidence type="ECO:0000256" key="4">
    <source>
        <dbReference type="ARBA" id="ARBA00022847"/>
    </source>
</evidence>
<dbReference type="InterPro" id="IPR038770">
    <property type="entry name" value="Na+/solute_symporter_sf"/>
</dbReference>
<dbReference type="Proteomes" id="UP000694941">
    <property type="component" value="Unplaced"/>
</dbReference>
<dbReference type="InterPro" id="IPR002657">
    <property type="entry name" value="BilAc:Na_symport/Acr3"/>
</dbReference>
<evidence type="ECO:0000256" key="6">
    <source>
        <dbReference type="ARBA" id="ARBA00023136"/>
    </source>
</evidence>
<comment type="subcellular location">
    <subcellularLocation>
        <location evidence="1">Membrane</location>
        <topology evidence="1">Multi-pass membrane protein</topology>
    </subcellularLocation>
</comment>
<protein>
    <submittedName>
        <fullName evidence="9">Solute carrier family 10 member 6-like</fullName>
    </submittedName>
</protein>
<feature type="transmembrane region" description="Helical" evidence="7">
    <location>
        <begin position="129"/>
        <end position="154"/>
    </location>
</feature>
<gene>
    <name evidence="9" type="primary">LOC106472406</name>
</gene>
<feature type="transmembrane region" description="Helical" evidence="7">
    <location>
        <begin position="99"/>
        <end position="123"/>
    </location>
</feature>
<keyword evidence="5 7" id="KW-1133">Transmembrane helix</keyword>
<comment type="similarity">
    <text evidence="2">Belongs to the bile acid:sodium symporter (BASS) (TC 2.A.28) family.</text>
</comment>
<feature type="transmembrane region" description="Helical" evidence="7">
    <location>
        <begin position="200"/>
        <end position="220"/>
    </location>
</feature>
<evidence type="ECO:0000256" key="7">
    <source>
        <dbReference type="SAM" id="Phobius"/>
    </source>
</evidence>
<dbReference type="PANTHER" id="PTHR10361:SF28">
    <property type="entry name" value="P3 PROTEIN-RELATED"/>
    <property type="match status" value="1"/>
</dbReference>
<organism evidence="8 9">
    <name type="scientific">Limulus polyphemus</name>
    <name type="common">Atlantic horseshoe crab</name>
    <dbReference type="NCBI Taxonomy" id="6850"/>
    <lineage>
        <taxon>Eukaryota</taxon>
        <taxon>Metazoa</taxon>
        <taxon>Ecdysozoa</taxon>
        <taxon>Arthropoda</taxon>
        <taxon>Chelicerata</taxon>
        <taxon>Merostomata</taxon>
        <taxon>Xiphosura</taxon>
        <taxon>Limulidae</taxon>
        <taxon>Limulus</taxon>
    </lineage>
</organism>
<evidence type="ECO:0000256" key="3">
    <source>
        <dbReference type="ARBA" id="ARBA00022692"/>
    </source>
</evidence>
<dbReference type="Gene3D" id="1.20.1530.20">
    <property type="match status" value="1"/>
</dbReference>
<evidence type="ECO:0000256" key="5">
    <source>
        <dbReference type="ARBA" id="ARBA00022989"/>
    </source>
</evidence>
<accession>A0ABM1BTS8</accession>
<keyword evidence="4" id="KW-0769">Symport</keyword>
<dbReference type="RefSeq" id="XP_013788508.2">
    <property type="nucleotide sequence ID" value="XM_013933054.2"/>
</dbReference>
<evidence type="ECO:0000256" key="2">
    <source>
        <dbReference type="ARBA" id="ARBA00006528"/>
    </source>
</evidence>
<feature type="transmembrane region" description="Helical" evidence="7">
    <location>
        <begin position="290"/>
        <end position="313"/>
    </location>
</feature>
<dbReference type="InterPro" id="IPR004710">
    <property type="entry name" value="Bilac:Na_transpt"/>
</dbReference>
<proteinExistence type="inferred from homology"/>
<sequence>MNLNTSISYNINIVENVTKNYSQSENHADGEPLLIKKIHDGIIVFILITIMLAMGCNITLPQIWNKLRRPVGVAISLTCQFLLLPLAAFALMNILHLPALFSIGMLIVSSCPGGVVSNVFTFFCNGDVALSVTMTTASTVVAIGMMPFTLWVYGHALDTKDIIIPYTNMTLTLLVVTVPVCVGILVHWKLPRVARVATKVGSYCGFALIVIVVGMQYYIFPKMLAKVPWQQCVASLFLPILGLVLGFSGAAVFRQTAPVRRTIALEVGIQNTGAALTVSTLSFPFEVQDQVLVCPVLFGLVQFGACCLASLTYRIYKRWFKAQIVEDENIESLGQVKNHQGVIKLEQSHDESHA</sequence>
<dbReference type="Pfam" id="PF01758">
    <property type="entry name" value="SBF"/>
    <property type="match status" value="1"/>
</dbReference>
<evidence type="ECO:0000313" key="8">
    <source>
        <dbReference type="Proteomes" id="UP000694941"/>
    </source>
</evidence>
<feature type="transmembrane region" description="Helical" evidence="7">
    <location>
        <begin position="42"/>
        <end position="64"/>
    </location>
</feature>